<feature type="transmembrane region" description="Helical" evidence="1">
    <location>
        <begin position="7"/>
        <end position="28"/>
    </location>
</feature>
<dbReference type="Gene3D" id="3.60.10.10">
    <property type="entry name" value="Endonuclease/exonuclease/phosphatase"/>
    <property type="match status" value="1"/>
</dbReference>
<name>A0A9D1XJ54_9FIRM</name>
<dbReference type="GO" id="GO:0016020">
    <property type="term" value="C:membrane"/>
    <property type="evidence" value="ECO:0007669"/>
    <property type="project" value="GOC"/>
</dbReference>
<dbReference type="PANTHER" id="PTHR14859:SF1">
    <property type="entry name" value="PGAP2-INTERACTING PROTEIN"/>
    <property type="match status" value="1"/>
</dbReference>
<dbReference type="Pfam" id="PF03372">
    <property type="entry name" value="Exo_endo_phos"/>
    <property type="match status" value="1"/>
</dbReference>
<evidence type="ECO:0000313" key="4">
    <source>
        <dbReference type="Proteomes" id="UP000886724"/>
    </source>
</evidence>
<comment type="caution">
    <text evidence="3">The sequence shown here is derived from an EMBL/GenBank/DDBJ whole genome shotgun (WGS) entry which is preliminary data.</text>
</comment>
<sequence length="188" mass="21655">MKRFLKMVISMFLVVVILIVVVAGRFYYSVYASEYNCSVTKDSVDVNATNRLRIGTYNVHSLNYGKEDLESFVNDIKDLQLDIICLQEVDQNAIHSGNFDMVASMAKEAGYPYYHFYSTMWILNGYYGIGILSKYPITNVSSQLMPNSLFREPRVLTKTVIEYGQTLLNIYNTHVAYDSYHDIQLDFI</sequence>
<keyword evidence="3" id="KW-0540">Nuclease</keyword>
<proteinExistence type="predicted"/>
<feature type="non-terminal residue" evidence="3">
    <location>
        <position position="188"/>
    </location>
</feature>
<gene>
    <name evidence="3" type="ORF">H9980_00325</name>
</gene>
<keyword evidence="3" id="KW-0378">Hydrolase</keyword>
<keyword evidence="1" id="KW-1133">Transmembrane helix</keyword>
<evidence type="ECO:0000313" key="3">
    <source>
        <dbReference type="EMBL" id="HIX80409.1"/>
    </source>
</evidence>
<dbReference type="GO" id="GO:0006506">
    <property type="term" value="P:GPI anchor biosynthetic process"/>
    <property type="evidence" value="ECO:0007669"/>
    <property type="project" value="TreeGrafter"/>
</dbReference>
<dbReference type="InterPro" id="IPR036691">
    <property type="entry name" value="Endo/exonu/phosph_ase_sf"/>
</dbReference>
<keyword evidence="1" id="KW-0812">Transmembrane</keyword>
<reference evidence="3" key="1">
    <citation type="journal article" date="2021" name="PeerJ">
        <title>Extensive microbial diversity within the chicken gut microbiome revealed by metagenomics and culture.</title>
        <authorList>
            <person name="Gilroy R."/>
            <person name="Ravi A."/>
            <person name="Getino M."/>
            <person name="Pursley I."/>
            <person name="Horton D.L."/>
            <person name="Alikhan N.F."/>
            <person name="Baker D."/>
            <person name="Gharbi K."/>
            <person name="Hall N."/>
            <person name="Watson M."/>
            <person name="Adriaenssens E.M."/>
            <person name="Foster-Nyarko E."/>
            <person name="Jarju S."/>
            <person name="Secka A."/>
            <person name="Antonio M."/>
            <person name="Oren A."/>
            <person name="Chaudhuri R.R."/>
            <person name="La Ragione R."/>
            <person name="Hildebrand F."/>
            <person name="Pallen M.J."/>
        </authorList>
    </citation>
    <scope>NUCLEOTIDE SEQUENCE</scope>
    <source>
        <strain evidence="3">ChiGjej1B1-14440</strain>
    </source>
</reference>
<dbReference type="InterPro" id="IPR051916">
    <property type="entry name" value="GPI-anchor_lipid_remodeler"/>
</dbReference>
<reference evidence="3" key="2">
    <citation type="submission" date="2021-04" db="EMBL/GenBank/DDBJ databases">
        <authorList>
            <person name="Gilroy R."/>
        </authorList>
    </citation>
    <scope>NUCLEOTIDE SEQUENCE</scope>
    <source>
        <strain evidence="3">ChiGjej1B1-14440</strain>
    </source>
</reference>
<dbReference type="PANTHER" id="PTHR14859">
    <property type="entry name" value="CALCOFLUOR WHITE HYPERSENSITIVE PROTEIN PRECURSOR"/>
    <property type="match status" value="1"/>
</dbReference>
<dbReference type="SUPFAM" id="SSF56219">
    <property type="entry name" value="DNase I-like"/>
    <property type="match status" value="1"/>
</dbReference>
<keyword evidence="1" id="KW-0472">Membrane</keyword>
<evidence type="ECO:0000256" key="1">
    <source>
        <dbReference type="SAM" id="Phobius"/>
    </source>
</evidence>
<keyword evidence="3" id="KW-0255">Endonuclease</keyword>
<dbReference type="InterPro" id="IPR005135">
    <property type="entry name" value="Endo/exonuclease/phosphatase"/>
</dbReference>
<evidence type="ECO:0000259" key="2">
    <source>
        <dbReference type="Pfam" id="PF03372"/>
    </source>
</evidence>
<organism evidence="3 4">
    <name type="scientific">Candidatus Erysipelatoclostridium merdavium</name>
    <dbReference type="NCBI Taxonomy" id="2838566"/>
    <lineage>
        <taxon>Bacteria</taxon>
        <taxon>Bacillati</taxon>
        <taxon>Bacillota</taxon>
        <taxon>Erysipelotrichia</taxon>
        <taxon>Erysipelotrichales</taxon>
        <taxon>Erysipelotrichales incertae sedis</taxon>
    </lineage>
</organism>
<dbReference type="GO" id="GO:0004519">
    <property type="term" value="F:endonuclease activity"/>
    <property type="evidence" value="ECO:0007669"/>
    <property type="project" value="UniProtKB-KW"/>
</dbReference>
<protein>
    <submittedName>
        <fullName evidence="3">Endonuclease/exonuclease/phosphatase family protein</fullName>
    </submittedName>
</protein>
<dbReference type="EMBL" id="DXET01000010">
    <property type="protein sequence ID" value="HIX80409.1"/>
    <property type="molecule type" value="Genomic_DNA"/>
</dbReference>
<accession>A0A9D1XJ54</accession>
<feature type="domain" description="Endonuclease/exonuclease/phosphatase" evidence="2">
    <location>
        <begin position="55"/>
        <end position="183"/>
    </location>
</feature>
<dbReference type="Proteomes" id="UP000886724">
    <property type="component" value="Unassembled WGS sequence"/>
</dbReference>
<dbReference type="AlphaFoldDB" id="A0A9D1XJ54"/>